<dbReference type="PROSITE" id="PS51150">
    <property type="entry name" value="AGOUTI_2"/>
    <property type="match status" value="1"/>
</dbReference>
<organism evidence="12 13">
    <name type="scientific">Pyxicephalus adspersus</name>
    <name type="common">African bullfrog</name>
    <dbReference type="NCBI Taxonomy" id="30357"/>
    <lineage>
        <taxon>Eukaryota</taxon>
        <taxon>Metazoa</taxon>
        <taxon>Chordata</taxon>
        <taxon>Craniata</taxon>
        <taxon>Vertebrata</taxon>
        <taxon>Euteleostomi</taxon>
        <taxon>Amphibia</taxon>
        <taxon>Batrachia</taxon>
        <taxon>Anura</taxon>
        <taxon>Neobatrachia</taxon>
        <taxon>Ranoidea</taxon>
        <taxon>Pyxicephalidae</taxon>
        <taxon>Pyxicephalinae</taxon>
        <taxon>Pyxicephalus</taxon>
    </lineage>
</organism>
<dbReference type="Proteomes" id="UP001181693">
    <property type="component" value="Unassembled WGS sequence"/>
</dbReference>
<evidence type="ECO:0000259" key="11">
    <source>
        <dbReference type="PROSITE" id="PS51150"/>
    </source>
</evidence>
<proteinExistence type="predicted"/>
<dbReference type="InterPro" id="IPR036836">
    <property type="entry name" value="Agouti_dom_sf"/>
</dbReference>
<dbReference type="AlphaFoldDB" id="A0AAV3AIY2"/>
<accession>A0AAV3AIY2</accession>
<keyword evidence="3" id="KW-0964">Secreted</keyword>
<dbReference type="PANTHER" id="PTHR16551">
    <property type="entry name" value="AGOUTI RELATED"/>
    <property type="match status" value="1"/>
</dbReference>
<name>A0AAV3AIY2_PYXAD</name>
<dbReference type="Gene3D" id="4.10.760.10">
    <property type="entry name" value="Agouti domain"/>
    <property type="match status" value="1"/>
</dbReference>
<feature type="transmembrane region" description="Helical" evidence="10">
    <location>
        <begin position="6"/>
        <end position="30"/>
    </location>
</feature>
<dbReference type="GO" id="GO:0005615">
    <property type="term" value="C:extracellular space"/>
    <property type="evidence" value="ECO:0007669"/>
    <property type="project" value="TreeGrafter"/>
</dbReference>
<keyword evidence="6 9" id="KW-1015">Disulfide bond</keyword>
<evidence type="ECO:0000256" key="7">
    <source>
        <dbReference type="ARBA" id="ARBA00023180"/>
    </source>
</evidence>
<evidence type="ECO:0000256" key="6">
    <source>
        <dbReference type="ARBA" id="ARBA00023157"/>
    </source>
</evidence>
<feature type="domain" description="Agouti" evidence="11">
    <location>
        <begin position="98"/>
        <end position="137"/>
    </location>
</feature>
<dbReference type="PANTHER" id="PTHR16551:SF1">
    <property type="entry name" value="AGOUTI-SIGNALING PROTEIN"/>
    <property type="match status" value="1"/>
</dbReference>
<evidence type="ECO:0000313" key="12">
    <source>
        <dbReference type="EMBL" id="DBA27730.1"/>
    </source>
</evidence>
<dbReference type="GO" id="GO:0031779">
    <property type="term" value="F:melanocortin receptor binding"/>
    <property type="evidence" value="ECO:0007669"/>
    <property type="project" value="TreeGrafter"/>
</dbReference>
<dbReference type="GO" id="GO:0032438">
    <property type="term" value="P:melanosome organization"/>
    <property type="evidence" value="ECO:0007669"/>
    <property type="project" value="TreeGrafter"/>
</dbReference>
<reference evidence="12" key="1">
    <citation type="thesis" date="2020" institute="ProQuest LLC" country="789 East Eisenhower Parkway, Ann Arbor, MI, USA">
        <title>Comparative Genomics and Chromosome Evolution.</title>
        <authorList>
            <person name="Mudd A.B."/>
        </authorList>
    </citation>
    <scope>NUCLEOTIDE SEQUENCE</scope>
    <source>
        <strain evidence="12">1538</strain>
        <tissue evidence="12">Blood</tissue>
    </source>
</reference>
<keyword evidence="4" id="KW-0732">Signal</keyword>
<dbReference type="InterPro" id="IPR027300">
    <property type="entry name" value="Agouti_dom"/>
</dbReference>
<keyword evidence="13" id="KW-1185">Reference proteome</keyword>
<feature type="disulfide bond" evidence="9">
    <location>
        <begin position="116"/>
        <end position="137"/>
    </location>
</feature>
<keyword evidence="10" id="KW-0812">Transmembrane</keyword>
<dbReference type="SUPFAM" id="SSF57055">
    <property type="entry name" value="Agouti-related protein"/>
    <property type="match status" value="1"/>
</dbReference>
<sequence>MQGVKYYFFLYLDMNGISIILLTWFMALVYSHLAMEEKTEGTNTGSGVRLPELLPPISIVDLTKTSRRVSRVDAERNKLAKRKVVPKRKIHPPPPPNCVPLQSSCKPPAPPCCEPCAICYCHLFQTVCYYKMGYPHC</sequence>
<evidence type="ECO:0000313" key="13">
    <source>
        <dbReference type="Proteomes" id="UP001181693"/>
    </source>
</evidence>
<feature type="disulfide bond" evidence="9">
    <location>
        <begin position="121"/>
        <end position="128"/>
    </location>
</feature>
<evidence type="ECO:0000256" key="8">
    <source>
        <dbReference type="ARBA" id="ARBA00033432"/>
    </source>
</evidence>
<protein>
    <recommendedName>
        <fullName evidence="2">Agouti-signaling protein</fullName>
    </recommendedName>
    <alternativeName>
        <fullName evidence="8">Agouti switch protein</fullName>
    </alternativeName>
</protein>
<keyword evidence="7" id="KW-0325">Glycoprotein</keyword>
<comment type="caution">
    <text evidence="12">The sequence shown here is derived from an EMBL/GenBank/DDBJ whole genome shotgun (WGS) entry which is preliminary data.</text>
</comment>
<evidence type="ECO:0000256" key="4">
    <source>
        <dbReference type="ARBA" id="ARBA00022729"/>
    </source>
</evidence>
<dbReference type="Pfam" id="PF05039">
    <property type="entry name" value="Agouti"/>
    <property type="match status" value="1"/>
</dbReference>
<feature type="disulfide bond" evidence="9">
    <location>
        <begin position="105"/>
        <end position="119"/>
    </location>
</feature>
<evidence type="ECO:0000256" key="2">
    <source>
        <dbReference type="ARBA" id="ARBA00017885"/>
    </source>
</evidence>
<comment type="caution">
    <text evidence="9">Lacks conserved residue(s) required for the propagation of feature annotation.</text>
</comment>
<evidence type="ECO:0000256" key="10">
    <source>
        <dbReference type="SAM" id="Phobius"/>
    </source>
</evidence>
<keyword evidence="10" id="KW-0472">Membrane</keyword>
<dbReference type="EMBL" id="DYDO01000003">
    <property type="protein sequence ID" value="DBA27730.1"/>
    <property type="molecule type" value="Genomic_DNA"/>
</dbReference>
<gene>
    <name evidence="12" type="ORF">GDO54_008195</name>
</gene>
<evidence type="ECO:0000256" key="9">
    <source>
        <dbReference type="PROSITE-ProRule" id="PRU00494"/>
    </source>
</evidence>
<keyword evidence="5" id="KW-0960">Knottin</keyword>
<comment type="subcellular location">
    <subcellularLocation>
        <location evidence="1">Secreted</location>
    </subcellularLocation>
</comment>
<dbReference type="InterPro" id="IPR007733">
    <property type="entry name" value="Agouti"/>
</dbReference>
<dbReference type="SMART" id="SM00792">
    <property type="entry name" value="Agouti"/>
    <property type="match status" value="1"/>
</dbReference>
<keyword evidence="10" id="KW-1133">Transmembrane helix</keyword>
<evidence type="ECO:0000256" key="1">
    <source>
        <dbReference type="ARBA" id="ARBA00004613"/>
    </source>
</evidence>
<evidence type="ECO:0000256" key="5">
    <source>
        <dbReference type="ARBA" id="ARBA00022854"/>
    </source>
</evidence>
<evidence type="ECO:0000256" key="3">
    <source>
        <dbReference type="ARBA" id="ARBA00022525"/>
    </source>
</evidence>
<dbReference type="GO" id="GO:0005184">
    <property type="term" value="F:neuropeptide hormone activity"/>
    <property type="evidence" value="ECO:0007669"/>
    <property type="project" value="TreeGrafter"/>
</dbReference>
<feature type="disulfide bond" evidence="9">
    <location>
        <begin position="98"/>
        <end position="113"/>
    </location>
</feature>
<dbReference type="GO" id="GO:0009755">
    <property type="term" value="P:hormone-mediated signaling pathway"/>
    <property type="evidence" value="ECO:0007669"/>
    <property type="project" value="InterPro"/>
</dbReference>